<protein>
    <recommendedName>
        <fullName evidence="3">F-box/LRR-repeat protein</fullName>
    </recommendedName>
</protein>
<evidence type="ECO:0000313" key="2">
    <source>
        <dbReference type="Proteomes" id="UP000824469"/>
    </source>
</evidence>
<dbReference type="InterPro" id="IPR032675">
    <property type="entry name" value="LRR_dom_sf"/>
</dbReference>
<dbReference type="EMBL" id="JAHRHJ020000001">
    <property type="protein sequence ID" value="KAH9330588.1"/>
    <property type="molecule type" value="Genomic_DNA"/>
</dbReference>
<evidence type="ECO:0000313" key="1">
    <source>
        <dbReference type="EMBL" id="KAH9330588.1"/>
    </source>
</evidence>
<feature type="non-terminal residue" evidence="1">
    <location>
        <position position="96"/>
    </location>
</feature>
<name>A0AA38LMH7_TAXCH</name>
<evidence type="ECO:0008006" key="3">
    <source>
        <dbReference type="Google" id="ProtNLM"/>
    </source>
</evidence>
<sequence>YLDISFKNIDNASLVVIANSASFLRHLSLVKCKFVRDMKVLSNFKALEYLNLDQRLSYLSLSLTRITDNGMPYLASCSLFRSLKIPYCRGVQGPGL</sequence>
<dbReference type="Proteomes" id="UP000824469">
    <property type="component" value="Unassembled WGS sequence"/>
</dbReference>
<feature type="non-terminal residue" evidence="1">
    <location>
        <position position="1"/>
    </location>
</feature>
<organism evidence="1 2">
    <name type="scientific">Taxus chinensis</name>
    <name type="common">Chinese yew</name>
    <name type="synonym">Taxus wallichiana var. chinensis</name>
    <dbReference type="NCBI Taxonomy" id="29808"/>
    <lineage>
        <taxon>Eukaryota</taxon>
        <taxon>Viridiplantae</taxon>
        <taxon>Streptophyta</taxon>
        <taxon>Embryophyta</taxon>
        <taxon>Tracheophyta</taxon>
        <taxon>Spermatophyta</taxon>
        <taxon>Pinopsida</taxon>
        <taxon>Pinidae</taxon>
        <taxon>Conifers II</taxon>
        <taxon>Cupressales</taxon>
        <taxon>Taxaceae</taxon>
        <taxon>Taxus</taxon>
    </lineage>
</organism>
<reference evidence="1 2" key="1">
    <citation type="journal article" date="2021" name="Nat. Plants">
        <title>The Taxus genome provides insights into paclitaxel biosynthesis.</title>
        <authorList>
            <person name="Xiong X."/>
            <person name="Gou J."/>
            <person name="Liao Q."/>
            <person name="Li Y."/>
            <person name="Zhou Q."/>
            <person name="Bi G."/>
            <person name="Li C."/>
            <person name="Du R."/>
            <person name="Wang X."/>
            <person name="Sun T."/>
            <person name="Guo L."/>
            <person name="Liang H."/>
            <person name="Lu P."/>
            <person name="Wu Y."/>
            <person name="Zhang Z."/>
            <person name="Ro D.K."/>
            <person name="Shang Y."/>
            <person name="Huang S."/>
            <person name="Yan J."/>
        </authorList>
    </citation>
    <scope>NUCLEOTIDE SEQUENCE [LARGE SCALE GENOMIC DNA]</scope>
    <source>
        <strain evidence="1">Ta-2019</strain>
    </source>
</reference>
<gene>
    <name evidence="1" type="ORF">KI387_002696</name>
</gene>
<accession>A0AA38LMH7</accession>
<proteinExistence type="predicted"/>
<comment type="caution">
    <text evidence="1">The sequence shown here is derived from an EMBL/GenBank/DDBJ whole genome shotgun (WGS) entry which is preliminary data.</text>
</comment>
<dbReference type="AlphaFoldDB" id="A0AA38LMH7"/>
<dbReference type="SUPFAM" id="SSF52047">
    <property type="entry name" value="RNI-like"/>
    <property type="match status" value="1"/>
</dbReference>
<keyword evidence="2" id="KW-1185">Reference proteome</keyword>
<dbReference type="Gene3D" id="3.80.10.10">
    <property type="entry name" value="Ribonuclease Inhibitor"/>
    <property type="match status" value="1"/>
</dbReference>